<evidence type="ECO:0000256" key="1">
    <source>
        <dbReference type="SAM" id="MobiDB-lite"/>
    </source>
</evidence>
<reference evidence="2" key="1">
    <citation type="submission" date="2021-02" db="EMBL/GenBank/DDBJ databases">
        <authorList>
            <person name="Dougan E. K."/>
            <person name="Rhodes N."/>
            <person name="Thang M."/>
            <person name="Chan C."/>
        </authorList>
    </citation>
    <scope>NUCLEOTIDE SEQUENCE</scope>
</reference>
<dbReference type="EMBL" id="CAJNNV010032872">
    <property type="protein sequence ID" value="CAE8641293.1"/>
    <property type="molecule type" value="Genomic_DNA"/>
</dbReference>
<keyword evidence="3" id="KW-1185">Reference proteome</keyword>
<gene>
    <name evidence="2" type="ORF">PGLA1383_LOCUS55977</name>
</gene>
<accession>A0A813HUA3</accession>
<evidence type="ECO:0000313" key="2">
    <source>
        <dbReference type="EMBL" id="CAE8641293.1"/>
    </source>
</evidence>
<evidence type="ECO:0000313" key="3">
    <source>
        <dbReference type="Proteomes" id="UP000654075"/>
    </source>
</evidence>
<feature type="non-terminal residue" evidence="2">
    <location>
        <position position="245"/>
    </location>
</feature>
<dbReference type="Proteomes" id="UP000654075">
    <property type="component" value="Unassembled WGS sequence"/>
</dbReference>
<feature type="region of interest" description="Disordered" evidence="1">
    <location>
        <begin position="72"/>
        <end position="99"/>
    </location>
</feature>
<proteinExistence type="predicted"/>
<organism evidence="2 3">
    <name type="scientific">Polarella glacialis</name>
    <name type="common">Dinoflagellate</name>
    <dbReference type="NCBI Taxonomy" id="89957"/>
    <lineage>
        <taxon>Eukaryota</taxon>
        <taxon>Sar</taxon>
        <taxon>Alveolata</taxon>
        <taxon>Dinophyceae</taxon>
        <taxon>Suessiales</taxon>
        <taxon>Suessiaceae</taxon>
        <taxon>Polarella</taxon>
    </lineage>
</organism>
<protein>
    <submittedName>
        <fullName evidence="2">Uncharacterized protein</fullName>
    </submittedName>
</protein>
<name>A0A813HUA3_POLGL</name>
<comment type="caution">
    <text evidence="2">The sequence shown here is derived from an EMBL/GenBank/DDBJ whole genome shotgun (WGS) entry which is preliminary data.</text>
</comment>
<sequence>AFGQKDRLRRSPILEKGAPLEFVKVMLHKPVSLLSPAAAVGWPTRSMRELKGPACGGAGAWLGRSQSAGFLSRAGSAPNGGRGRQLAHSPQARARSSDRLRNVTAATAAAPAAVEESLRGALFGEHLFHLDLTRFSAELVEVRQRQLSTRRRLDRIRLSAAEGEGDVLEAKHAFRNEVEAVKAEVQCLLDDFLQDWKALQEVDQDLEDLKQEADGLIDTDVRMAELVSKISRKLDYFEKTLGHRQ</sequence>
<dbReference type="AlphaFoldDB" id="A0A813HUA3"/>